<dbReference type="InterPro" id="IPR035647">
    <property type="entry name" value="EFG_III/V"/>
</dbReference>
<reference evidence="2" key="1">
    <citation type="submission" date="2023-06" db="EMBL/GenBank/DDBJ databases">
        <title>Reference genome for the Northern bat (Eptesicus nilssonii), a most northern bat species.</title>
        <authorList>
            <person name="Laine V.N."/>
            <person name="Pulliainen A.T."/>
            <person name="Lilley T.M."/>
        </authorList>
    </citation>
    <scope>NUCLEOTIDE SEQUENCE</scope>
    <source>
        <strain evidence="2">BLF_Eptnil</strain>
        <tissue evidence="2">Kidney</tissue>
    </source>
</reference>
<dbReference type="GO" id="GO:0005829">
    <property type="term" value="C:cytosol"/>
    <property type="evidence" value="ECO:0007669"/>
    <property type="project" value="TreeGrafter"/>
</dbReference>
<dbReference type="EMBL" id="JAULJE010000025">
    <property type="protein sequence ID" value="KAK1327733.1"/>
    <property type="molecule type" value="Genomic_DNA"/>
</dbReference>
<evidence type="ECO:0000259" key="1">
    <source>
        <dbReference type="SMART" id="SM00838"/>
    </source>
</evidence>
<evidence type="ECO:0000313" key="2">
    <source>
        <dbReference type="EMBL" id="KAK1327733.1"/>
    </source>
</evidence>
<accession>A0AA40LDP8</accession>
<dbReference type="SUPFAM" id="SSF54980">
    <property type="entry name" value="EF-G C-terminal domain-like"/>
    <property type="match status" value="1"/>
</dbReference>
<dbReference type="Gene3D" id="3.30.70.240">
    <property type="match status" value="1"/>
</dbReference>
<keyword evidence="3" id="KW-1185">Reference proteome</keyword>
<proteinExistence type="predicted"/>
<dbReference type="CDD" id="cd04096">
    <property type="entry name" value="eEF2_snRNP_like_C"/>
    <property type="match status" value="1"/>
</dbReference>
<evidence type="ECO:0000313" key="3">
    <source>
        <dbReference type="Proteomes" id="UP001177744"/>
    </source>
</evidence>
<dbReference type="SMART" id="SM00838">
    <property type="entry name" value="EFG_C"/>
    <property type="match status" value="1"/>
</dbReference>
<sequence>MPCAAGRVYAVLSKREGRVLQEEMKEGTDMFIIKAALPVAESFGFADEIRKRTSGLASPQLIFSHWEVSESLKATL</sequence>
<dbReference type="AlphaFoldDB" id="A0AA40LDP8"/>
<organism evidence="2 3">
    <name type="scientific">Cnephaeus nilssonii</name>
    <name type="common">Northern bat</name>
    <name type="synonym">Eptesicus nilssonii</name>
    <dbReference type="NCBI Taxonomy" id="3371016"/>
    <lineage>
        <taxon>Eukaryota</taxon>
        <taxon>Metazoa</taxon>
        <taxon>Chordata</taxon>
        <taxon>Craniata</taxon>
        <taxon>Vertebrata</taxon>
        <taxon>Euteleostomi</taxon>
        <taxon>Mammalia</taxon>
        <taxon>Eutheria</taxon>
        <taxon>Laurasiatheria</taxon>
        <taxon>Chiroptera</taxon>
        <taxon>Yangochiroptera</taxon>
        <taxon>Vespertilionidae</taxon>
        <taxon>Cnephaeus</taxon>
    </lineage>
</organism>
<dbReference type="GO" id="GO:1990904">
    <property type="term" value="C:ribonucleoprotein complex"/>
    <property type="evidence" value="ECO:0007669"/>
    <property type="project" value="TreeGrafter"/>
</dbReference>
<gene>
    <name evidence="2" type="ORF">QTO34_012638</name>
</gene>
<name>A0AA40LDP8_CNENI</name>
<dbReference type="InterPro" id="IPR000640">
    <property type="entry name" value="EFG_V-like"/>
</dbReference>
<dbReference type="GO" id="GO:0043022">
    <property type="term" value="F:ribosome binding"/>
    <property type="evidence" value="ECO:0007669"/>
    <property type="project" value="TreeGrafter"/>
</dbReference>
<comment type="caution">
    <text evidence="2">The sequence shown here is derived from an EMBL/GenBank/DDBJ whole genome shotgun (WGS) entry which is preliminary data.</text>
</comment>
<dbReference type="Pfam" id="PF00679">
    <property type="entry name" value="EFG_C"/>
    <property type="match status" value="1"/>
</dbReference>
<protein>
    <recommendedName>
        <fullName evidence="1">Elongation factor EFG domain-containing protein</fullName>
    </recommendedName>
</protein>
<dbReference type="PANTHER" id="PTHR42908:SF3">
    <property type="entry name" value="ELONGATION FACTOR-LIKE GTPASE 1"/>
    <property type="match status" value="1"/>
</dbReference>
<dbReference type="GO" id="GO:0003924">
    <property type="term" value="F:GTPase activity"/>
    <property type="evidence" value="ECO:0007669"/>
    <property type="project" value="TreeGrafter"/>
</dbReference>
<feature type="domain" description="Elongation factor EFG" evidence="1">
    <location>
        <begin position="5"/>
        <end position="76"/>
    </location>
</feature>
<dbReference type="GO" id="GO:0042256">
    <property type="term" value="P:cytosolic ribosome assembly"/>
    <property type="evidence" value="ECO:0007669"/>
    <property type="project" value="TreeGrafter"/>
</dbReference>
<dbReference type="PANTHER" id="PTHR42908">
    <property type="entry name" value="TRANSLATION ELONGATION FACTOR-RELATED"/>
    <property type="match status" value="1"/>
</dbReference>
<dbReference type="Proteomes" id="UP001177744">
    <property type="component" value="Unassembled WGS sequence"/>
</dbReference>